<dbReference type="EMBL" id="BGPR01000148">
    <property type="protein sequence ID" value="GBL99357.1"/>
    <property type="molecule type" value="Genomic_DNA"/>
</dbReference>
<dbReference type="PANTHER" id="PTHR16260">
    <property type="entry name" value="SIMILAR TO 1700123O20RIK PROTEIN"/>
    <property type="match status" value="1"/>
</dbReference>
<organism evidence="1 2">
    <name type="scientific">Araneus ventricosus</name>
    <name type="common">Orbweaver spider</name>
    <name type="synonym">Epeira ventricosa</name>
    <dbReference type="NCBI Taxonomy" id="182803"/>
    <lineage>
        <taxon>Eukaryota</taxon>
        <taxon>Metazoa</taxon>
        <taxon>Ecdysozoa</taxon>
        <taxon>Arthropoda</taxon>
        <taxon>Chelicerata</taxon>
        <taxon>Arachnida</taxon>
        <taxon>Araneae</taxon>
        <taxon>Araneomorphae</taxon>
        <taxon>Entelegynae</taxon>
        <taxon>Araneoidea</taxon>
        <taxon>Araneidae</taxon>
        <taxon>Araneus</taxon>
    </lineage>
</organism>
<dbReference type="Pfam" id="PF14969">
    <property type="entry name" value="DUF4508"/>
    <property type="match status" value="1"/>
</dbReference>
<sequence>MSLTPEEQEIRCVQHWFRNWTQPQRAEFLNLLTEKYSPDTLDLGRNFESLRISSNCPSVFDCQLKQFSLWFDEWSFKGKENLNLKLLEVDRPFVELLYSKINLQNQK</sequence>
<evidence type="ECO:0000313" key="2">
    <source>
        <dbReference type="Proteomes" id="UP000499080"/>
    </source>
</evidence>
<dbReference type="InterPro" id="IPR028019">
    <property type="entry name" value="DUF4508"/>
</dbReference>
<reference evidence="1 2" key="1">
    <citation type="journal article" date="2019" name="Sci. Rep.">
        <title>Orb-weaving spider Araneus ventricosus genome elucidates the spidroin gene catalogue.</title>
        <authorList>
            <person name="Kono N."/>
            <person name="Nakamura H."/>
            <person name="Ohtoshi R."/>
            <person name="Moran D.A.P."/>
            <person name="Shinohara A."/>
            <person name="Yoshida Y."/>
            <person name="Fujiwara M."/>
            <person name="Mori M."/>
            <person name="Tomita M."/>
            <person name="Arakawa K."/>
        </authorList>
    </citation>
    <scope>NUCLEOTIDE SEQUENCE [LARGE SCALE GENOMIC DNA]</scope>
</reference>
<keyword evidence="2" id="KW-1185">Reference proteome</keyword>
<dbReference type="AlphaFoldDB" id="A0A4Y2C6H8"/>
<accession>A0A4Y2C6H8</accession>
<dbReference type="Proteomes" id="UP000499080">
    <property type="component" value="Unassembled WGS sequence"/>
</dbReference>
<evidence type="ECO:0000313" key="1">
    <source>
        <dbReference type="EMBL" id="GBL99357.1"/>
    </source>
</evidence>
<dbReference type="OrthoDB" id="6514241at2759"/>
<name>A0A4Y2C6H8_ARAVE</name>
<proteinExistence type="predicted"/>
<gene>
    <name evidence="1" type="ORF">AVEN_206774_1</name>
</gene>
<comment type="caution">
    <text evidence="1">The sequence shown here is derived from an EMBL/GenBank/DDBJ whole genome shotgun (WGS) entry which is preliminary data.</text>
</comment>
<protein>
    <submittedName>
        <fullName evidence="1">Uncharacterized protein</fullName>
    </submittedName>
</protein>
<dbReference type="PANTHER" id="PTHR16260:SF3">
    <property type="entry name" value="CHROMOSOME 14 OPEN READING FRAME 119-LIKE-RELATED"/>
    <property type="match status" value="1"/>
</dbReference>